<evidence type="ECO:0000256" key="3">
    <source>
        <dbReference type="ARBA" id="ARBA00022777"/>
    </source>
</evidence>
<feature type="region of interest" description="Disordered" evidence="12">
    <location>
        <begin position="1"/>
        <end position="48"/>
    </location>
</feature>
<feature type="compositionally biased region" description="Low complexity" evidence="12">
    <location>
        <begin position="15"/>
        <end position="32"/>
    </location>
</feature>
<evidence type="ECO:0000256" key="1">
    <source>
        <dbReference type="ARBA" id="ARBA00022679"/>
    </source>
</evidence>
<evidence type="ECO:0000313" key="15">
    <source>
        <dbReference type="Proteomes" id="UP001431209"/>
    </source>
</evidence>
<dbReference type="EMBL" id="JAOPGA020001609">
    <property type="protein sequence ID" value="KAL0489845.1"/>
    <property type="molecule type" value="Genomic_DNA"/>
</dbReference>
<dbReference type="PROSITE" id="PS00107">
    <property type="entry name" value="PROTEIN_KINASE_ATP"/>
    <property type="match status" value="1"/>
</dbReference>
<gene>
    <name evidence="14" type="ORF">AKO1_005980</name>
</gene>
<dbReference type="PROSITE" id="PS50011">
    <property type="entry name" value="PROTEIN_KINASE_DOM"/>
    <property type="match status" value="1"/>
</dbReference>
<comment type="caution">
    <text evidence="14">The sequence shown here is derived from an EMBL/GenBank/DDBJ whole genome shotgun (WGS) entry which is preliminary data.</text>
</comment>
<evidence type="ECO:0000256" key="2">
    <source>
        <dbReference type="ARBA" id="ARBA00022741"/>
    </source>
</evidence>
<evidence type="ECO:0000256" key="10">
    <source>
        <dbReference type="PROSITE-ProRule" id="PRU10141"/>
    </source>
</evidence>
<keyword evidence="3 14" id="KW-0418">Kinase</keyword>
<reference evidence="14 15" key="1">
    <citation type="submission" date="2024-03" db="EMBL/GenBank/DDBJ databases">
        <title>The Acrasis kona genome and developmental transcriptomes reveal deep origins of eukaryotic multicellular pathways.</title>
        <authorList>
            <person name="Sheikh S."/>
            <person name="Fu C.-J."/>
            <person name="Brown M.W."/>
            <person name="Baldauf S.L."/>
        </authorList>
    </citation>
    <scope>NUCLEOTIDE SEQUENCE [LARGE SCALE GENOMIC DNA]</scope>
    <source>
        <strain evidence="14 15">ATCC MYA-3509</strain>
    </source>
</reference>
<evidence type="ECO:0000313" key="14">
    <source>
        <dbReference type="EMBL" id="KAL0489845.1"/>
    </source>
</evidence>
<dbReference type="SMART" id="SM00220">
    <property type="entry name" value="S_TKc"/>
    <property type="match status" value="1"/>
</dbReference>
<dbReference type="SUPFAM" id="SSF56112">
    <property type="entry name" value="Protein kinase-like (PK-like)"/>
    <property type="match status" value="1"/>
</dbReference>
<keyword evidence="1" id="KW-0808">Transferase</keyword>
<proteinExistence type="inferred from homology"/>
<protein>
    <recommendedName>
        <fullName evidence="6">mitogen-activated protein kinase kinase</fullName>
        <ecNumber evidence="6">2.7.12.2</ecNumber>
    </recommendedName>
</protein>
<dbReference type="GO" id="GO:0004674">
    <property type="term" value="F:protein serine/threonine kinase activity"/>
    <property type="evidence" value="ECO:0007669"/>
    <property type="project" value="UniProtKB-KW"/>
</dbReference>
<accession>A0AAW2ZK83</accession>
<dbReference type="PANTHER" id="PTHR48013">
    <property type="entry name" value="DUAL SPECIFICITY MITOGEN-ACTIVATED PROTEIN KINASE KINASE 5-RELATED"/>
    <property type="match status" value="1"/>
</dbReference>
<comment type="catalytic activity">
    <reaction evidence="8">
        <text>L-threonyl-[protein] + ATP = O-phospho-L-threonyl-[protein] + ADP + H(+)</text>
        <dbReference type="Rhea" id="RHEA:46608"/>
        <dbReference type="Rhea" id="RHEA-COMP:11060"/>
        <dbReference type="Rhea" id="RHEA-COMP:11605"/>
        <dbReference type="ChEBI" id="CHEBI:15378"/>
        <dbReference type="ChEBI" id="CHEBI:30013"/>
        <dbReference type="ChEBI" id="CHEBI:30616"/>
        <dbReference type="ChEBI" id="CHEBI:61977"/>
        <dbReference type="ChEBI" id="CHEBI:456216"/>
        <dbReference type="EC" id="2.7.12.2"/>
    </reaction>
</comment>
<evidence type="ECO:0000256" key="7">
    <source>
        <dbReference type="ARBA" id="ARBA00049014"/>
    </source>
</evidence>
<comment type="catalytic activity">
    <reaction evidence="9">
        <text>L-tyrosyl-[protein] + ATP = O-phospho-L-tyrosyl-[protein] + ADP + H(+)</text>
        <dbReference type="Rhea" id="RHEA:10596"/>
        <dbReference type="Rhea" id="RHEA-COMP:10136"/>
        <dbReference type="Rhea" id="RHEA-COMP:20101"/>
        <dbReference type="ChEBI" id="CHEBI:15378"/>
        <dbReference type="ChEBI" id="CHEBI:30616"/>
        <dbReference type="ChEBI" id="CHEBI:46858"/>
        <dbReference type="ChEBI" id="CHEBI:61978"/>
        <dbReference type="ChEBI" id="CHEBI:456216"/>
        <dbReference type="EC" id="2.7.12.2"/>
    </reaction>
</comment>
<dbReference type="Gene3D" id="3.30.200.20">
    <property type="entry name" value="Phosphorylase Kinase, domain 1"/>
    <property type="match status" value="1"/>
</dbReference>
<evidence type="ECO:0000256" key="9">
    <source>
        <dbReference type="ARBA" id="ARBA00051693"/>
    </source>
</evidence>
<dbReference type="PROSITE" id="PS00108">
    <property type="entry name" value="PROTEIN_KINASE_ST"/>
    <property type="match status" value="1"/>
</dbReference>
<evidence type="ECO:0000256" key="12">
    <source>
        <dbReference type="SAM" id="MobiDB-lite"/>
    </source>
</evidence>
<dbReference type="InterPro" id="IPR011009">
    <property type="entry name" value="Kinase-like_dom_sf"/>
</dbReference>
<evidence type="ECO:0000256" key="4">
    <source>
        <dbReference type="ARBA" id="ARBA00022840"/>
    </source>
</evidence>
<organism evidence="14 15">
    <name type="scientific">Acrasis kona</name>
    <dbReference type="NCBI Taxonomy" id="1008807"/>
    <lineage>
        <taxon>Eukaryota</taxon>
        <taxon>Discoba</taxon>
        <taxon>Heterolobosea</taxon>
        <taxon>Tetramitia</taxon>
        <taxon>Eutetramitia</taxon>
        <taxon>Acrasidae</taxon>
        <taxon>Acrasis</taxon>
    </lineage>
</organism>
<keyword evidence="15" id="KW-1185">Reference proteome</keyword>
<dbReference type="Gene3D" id="1.10.510.10">
    <property type="entry name" value="Transferase(Phosphotransferase) domain 1"/>
    <property type="match status" value="1"/>
</dbReference>
<evidence type="ECO:0000256" key="8">
    <source>
        <dbReference type="ARBA" id="ARBA00049299"/>
    </source>
</evidence>
<evidence type="ECO:0000256" key="6">
    <source>
        <dbReference type="ARBA" id="ARBA00038999"/>
    </source>
</evidence>
<dbReference type="PANTHER" id="PTHR48013:SF9">
    <property type="entry name" value="DUAL SPECIFICITY MITOGEN-ACTIVATED PROTEIN KINASE KINASE 5"/>
    <property type="match status" value="1"/>
</dbReference>
<dbReference type="InterPro" id="IPR008271">
    <property type="entry name" value="Ser/Thr_kinase_AS"/>
</dbReference>
<dbReference type="EC" id="2.7.12.2" evidence="6"/>
<name>A0AAW2ZK83_9EUKA</name>
<comment type="similarity">
    <text evidence="5">Belongs to the protein kinase superfamily. STE Ser/Thr protein kinase family. MAP kinase kinase subfamily.</text>
</comment>
<dbReference type="Proteomes" id="UP001431209">
    <property type="component" value="Unassembled WGS sequence"/>
</dbReference>
<evidence type="ECO:0000256" key="5">
    <source>
        <dbReference type="ARBA" id="ARBA00038035"/>
    </source>
</evidence>
<evidence type="ECO:0000259" key="13">
    <source>
        <dbReference type="PROSITE" id="PS50011"/>
    </source>
</evidence>
<keyword evidence="4 10" id="KW-0067">ATP-binding</keyword>
<feature type="binding site" evidence="10">
    <location>
        <position position="127"/>
    </location>
    <ligand>
        <name>ATP</name>
        <dbReference type="ChEBI" id="CHEBI:30616"/>
    </ligand>
</feature>
<dbReference type="AlphaFoldDB" id="A0AAW2ZK83"/>
<comment type="catalytic activity">
    <reaction evidence="7">
        <text>L-seryl-[protein] + ATP = O-phospho-L-seryl-[protein] + ADP + H(+)</text>
        <dbReference type="Rhea" id="RHEA:17989"/>
        <dbReference type="Rhea" id="RHEA-COMP:9863"/>
        <dbReference type="Rhea" id="RHEA-COMP:11604"/>
        <dbReference type="ChEBI" id="CHEBI:15378"/>
        <dbReference type="ChEBI" id="CHEBI:29999"/>
        <dbReference type="ChEBI" id="CHEBI:30616"/>
        <dbReference type="ChEBI" id="CHEBI:83421"/>
        <dbReference type="ChEBI" id="CHEBI:456216"/>
        <dbReference type="EC" id="2.7.12.2"/>
    </reaction>
</comment>
<dbReference type="Pfam" id="PF00069">
    <property type="entry name" value="Pkinase"/>
    <property type="match status" value="1"/>
</dbReference>
<evidence type="ECO:0000256" key="11">
    <source>
        <dbReference type="RuleBase" id="RU000304"/>
    </source>
</evidence>
<keyword evidence="2 10" id="KW-0547">Nucleotide-binding</keyword>
<feature type="domain" description="Protein kinase" evidence="13">
    <location>
        <begin position="98"/>
        <end position="355"/>
    </location>
</feature>
<dbReference type="InterPro" id="IPR000719">
    <property type="entry name" value="Prot_kinase_dom"/>
</dbReference>
<dbReference type="GO" id="GO:0005524">
    <property type="term" value="F:ATP binding"/>
    <property type="evidence" value="ECO:0007669"/>
    <property type="project" value="UniProtKB-UniRule"/>
</dbReference>
<dbReference type="InterPro" id="IPR017441">
    <property type="entry name" value="Protein_kinase_ATP_BS"/>
</dbReference>
<dbReference type="GO" id="GO:0004708">
    <property type="term" value="F:MAP kinase kinase activity"/>
    <property type="evidence" value="ECO:0007669"/>
    <property type="project" value="UniProtKB-EC"/>
</dbReference>
<sequence>MNTPTEVRTTHIFTPRRTPTKSSSTKKPSKSSMYRPQLKLPTQEETPTYQSASGRFILDQDHRIGQAGIESITVNVADIKALSPNEPQVSKKIRFEELEILETLGEGASASVKKCVHKTTGTSYALKEIAMGSDSETKPKVIIAEFKALRDANKCPYVIELFDAFLRQGSLFILLEYMDRGSLNKILSKFGAMPEDITSCIAQQLLVALNFLHNKGVVHRDIKPENVLLNSAGVCKLADFGMAGIIDSKSKVFKTFQGTALYMSPERLKGQEHGFDSDIWSLGLTVAELSVGHLPNIQNFWDLMSQGGNDRKDDCMQDVIIMCGSPEMKDFVGKCVKINPKERSKAHELLNHPFITKHSDPQPCVKKWLDEKFKSPRRSRQKTNGPVVYVTGGINIEDLYD</sequence>
<keyword evidence="11" id="KW-0723">Serine/threonine-protein kinase</keyword>